<dbReference type="Proteomes" id="UP001649230">
    <property type="component" value="Chromosome"/>
</dbReference>
<name>A0ABY3SFD0_9BACL</name>
<evidence type="ECO:0000313" key="2">
    <source>
        <dbReference type="Proteomes" id="UP001649230"/>
    </source>
</evidence>
<proteinExistence type="predicted"/>
<reference evidence="1 2" key="1">
    <citation type="journal article" date="2024" name="Int. J. Syst. Evol. Microbiol.">
        <title>Paenibacillus hexagrammi sp. nov., a novel bacterium isolated from the gut content of Hexagrammos agrammus.</title>
        <authorList>
            <person name="Jung H.K."/>
            <person name="Kim D.G."/>
            <person name="Zin H."/>
            <person name="Park J."/>
            <person name="Jung H."/>
            <person name="Kim Y.O."/>
            <person name="Kong H.J."/>
            <person name="Kim J.W."/>
            <person name="Kim Y.S."/>
        </authorList>
    </citation>
    <scope>NUCLEOTIDE SEQUENCE [LARGE SCALE GENOMIC DNA]</scope>
    <source>
        <strain evidence="1 2">YPD9-1</strain>
    </source>
</reference>
<dbReference type="EMBL" id="CP090978">
    <property type="protein sequence ID" value="UJF32143.1"/>
    <property type="molecule type" value="Genomic_DNA"/>
</dbReference>
<gene>
    <name evidence="1" type="ORF">L0M14_20775</name>
</gene>
<sequence length="183" mass="20358">MKKLVIFLVTAAMLVACFVALIRYVRPAQALDLNYVEVSAGDKIAAMLASRKLELVLTEADIDNLLKKQLAASAANGQLPPQIRIEGAQAKLHGDVLEADVNLRWKDRLPIGAKLFFTLSWNRPNIELIHTRTQIKDVKLPPAWLQLATVQIPIEAQLPKLIGVKEVQFEEDAVRIHLKLGQS</sequence>
<evidence type="ECO:0008006" key="3">
    <source>
        <dbReference type="Google" id="ProtNLM"/>
    </source>
</evidence>
<protein>
    <recommendedName>
        <fullName evidence="3">DUF2993 domain-containing protein</fullName>
    </recommendedName>
</protein>
<dbReference type="PROSITE" id="PS51257">
    <property type="entry name" value="PROKAR_LIPOPROTEIN"/>
    <property type="match status" value="1"/>
</dbReference>
<organism evidence="1 2">
    <name type="scientific">Paenibacillus hexagrammi</name>
    <dbReference type="NCBI Taxonomy" id="2908839"/>
    <lineage>
        <taxon>Bacteria</taxon>
        <taxon>Bacillati</taxon>
        <taxon>Bacillota</taxon>
        <taxon>Bacilli</taxon>
        <taxon>Bacillales</taxon>
        <taxon>Paenibacillaceae</taxon>
        <taxon>Paenibacillus</taxon>
    </lineage>
</organism>
<evidence type="ECO:0000313" key="1">
    <source>
        <dbReference type="EMBL" id="UJF32143.1"/>
    </source>
</evidence>
<accession>A0ABY3SFD0</accession>
<dbReference type="RefSeq" id="WP_235118488.1">
    <property type="nucleotide sequence ID" value="NZ_CP090978.1"/>
</dbReference>
<keyword evidence="2" id="KW-1185">Reference proteome</keyword>